<dbReference type="GO" id="GO:0003735">
    <property type="term" value="F:structural constituent of ribosome"/>
    <property type="evidence" value="ECO:0007669"/>
    <property type="project" value="InterPro"/>
</dbReference>
<keyword evidence="2" id="KW-1185">Reference proteome</keyword>
<dbReference type="EMBL" id="LR899010">
    <property type="protein sequence ID" value="CAD7083554.1"/>
    <property type="molecule type" value="Genomic_DNA"/>
</dbReference>
<dbReference type="GO" id="GO:0005739">
    <property type="term" value="C:mitochondrion"/>
    <property type="evidence" value="ECO:0007669"/>
    <property type="project" value="InterPro"/>
</dbReference>
<dbReference type="AlphaFoldDB" id="A0A7R8UMX2"/>
<reference evidence="1 2" key="1">
    <citation type="submission" date="2020-11" db="EMBL/GenBank/DDBJ databases">
        <authorList>
            <person name="Wallbank WR R."/>
            <person name="Pardo Diaz C."/>
            <person name="Kozak K."/>
            <person name="Martin S."/>
            <person name="Jiggins C."/>
            <person name="Moest M."/>
            <person name="Warren A I."/>
            <person name="Generalovic N T."/>
            <person name="Byers J.R.P. K."/>
            <person name="Montejo-Kovacevich G."/>
            <person name="Yen C E."/>
        </authorList>
    </citation>
    <scope>NUCLEOTIDE SEQUENCE [LARGE SCALE GENOMIC DNA]</scope>
</reference>
<accession>A0A7R8UMX2</accession>
<dbReference type="PANTHER" id="PTHR28589">
    <property type="entry name" value="28S RIBOSOMAL PROTEIN S34, MITOCHONDRIAL"/>
    <property type="match status" value="1"/>
</dbReference>
<dbReference type="OMA" id="NPQMKVH"/>
<evidence type="ECO:0000313" key="1">
    <source>
        <dbReference type="EMBL" id="CAD7083554.1"/>
    </source>
</evidence>
<dbReference type="InParanoid" id="A0A7R8UMX2"/>
<dbReference type="Pfam" id="PF16053">
    <property type="entry name" value="MRP-S34"/>
    <property type="match status" value="1"/>
</dbReference>
<dbReference type="OrthoDB" id="16434at2759"/>
<organism evidence="1 2">
    <name type="scientific">Hermetia illucens</name>
    <name type="common">Black soldier fly</name>
    <dbReference type="NCBI Taxonomy" id="343691"/>
    <lineage>
        <taxon>Eukaryota</taxon>
        <taxon>Metazoa</taxon>
        <taxon>Ecdysozoa</taxon>
        <taxon>Arthropoda</taxon>
        <taxon>Hexapoda</taxon>
        <taxon>Insecta</taxon>
        <taxon>Pterygota</taxon>
        <taxon>Neoptera</taxon>
        <taxon>Endopterygota</taxon>
        <taxon>Diptera</taxon>
        <taxon>Brachycera</taxon>
        <taxon>Stratiomyomorpha</taxon>
        <taxon>Stratiomyidae</taxon>
        <taxon>Hermetiinae</taxon>
        <taxon>Hermetia</taxon>
    </lineage>
</organism>
<dbReference type="PANTHER" id="PTHR28589:SF1">
    <property type="entry name" value="SMALL RIBOSOMAL SUBUNIT PROTEIN MS34"/>
    <property type="match status" value="1"/>
</dbReference>
<evidence type="ECO:0000313" key="2">
    <source>
        <dbReference type="Proteomes" id="UP000594454"/>
    </source>
</evidence>
<dbReference type="Proteomes" id="UP000594454">
    <property type="component" value="Chromosome 2"/>
</dbReference>
<dbReference type="InterPro" id="IPR032053">
    <property type="entry name" value="Ribosomal_mS34"/>
</dbReference>
<sequence length="183" mass="21105">MSKIKYIGRTTDFKGKTLWEIVGNLKDFGVGRVIARSMFERYPEPCFMRILKVQALPNEDPRKVRVTVEKTFRGRTLPRPTEICSTSYKADYKLIPKSEEEQYCKITSAMQERILPSTIDFPPLLKEFIVEETGNQNPVLNIHFKERLNKYCRIAKEGETPNVKVTMGLGTPASPKLYENVKL</sequence>
<dbReference type="FunCoup" id="A0A7R8UMX2">
    <property type="interactions" value="262"/>
</dbReference>
<evidence type="ECO:0008006" key="3">
    <source>
        <dbReference type="Google" id="ProtNLM"/>
    </source>
</evidence>
<name>A0A7R8UMX2_HERIL</name>
<gene>
    <name evidence="1" type="ORF">HERILL_LOCUS6505</name>
</gene>
<proteinExistence type="predicted"/>
<protein>
    <recommendedName>
        <fullName evidence="3">Mitochondrial ribosomal protein S34</fullName>
    </recommendedName>
</protein>